<evidence type="ECO:0000256" key="1">
    <source>
        <dbReference type="ARBA" id="ARBA00004651"/>
    </source>
</evidence>
<proteinExistence type="inferred from homology"/>
<comment type="similarity">
    <text evidence="2 8">Belongs to the 4-toluene sulfonate uptake permease (TSUP) (TC 2.A.102) family.</text>
</comment>
<evidence type="ECO:0000313" key="10">
    <source>
        <dbReference type="Proteomes" id="UP000319502"/>
    </source>
</evidence>
<dbReference type="Pfam" id="PF01925">
    <property type="entry name" value="TauE"/>
    <property type="match status" value="1"/>
</dbReference>
<organism evidence="9 10">
    <name type="scientific">Denitromonas halophila</name>
    <dbReference type="NCBI Taxonomy" id="1629404"/>
    <lineage>
        <taxon>Bacteria</taxon>
        <taxon>Pseudomonadati</taxon>
        <taxon>Pseudomonadota</taxon>
        <taxon>Betaproteobacteria</taxon>
        <taxon>Rhodocyclales</taxon>
        <taxon>Zoogloeaceae</taxon>
        <taxon>Denitromonas</taxon>
    </lineage>
</organism>
<protein>
    <recommendedName>
        <fullName evidence="8">Probable membrane transporter protein</fullName>
    </recommendedName>
</protein>
<keyword evidence="7 8" id="KW-0472">Membrane</keyword>
<keyword evidence="6 8" id="KW-1133">Transmembrane helix</keyword>
<dbReference type="PANTHER" id="PTHR30269:SF0">
    <property type="entry name" value="MEMBRANE TRANSPORTER PROTEIN YFCA-RELATED"/>
    <property type="match status" value="1"/>
</dbReference>
<comment type="subcellular location">
    <subcellularLocation>
        <location evidence="1 8">Cell membrane</location>
        <topology evidence="1 8">Multi-pass membrane protein</topology>
    </subcellularLocation>
</comment>
<feature type="transmembrane region" description="Helical" evidence="8">
    <location>
        <begin position="74"/>
        <end position="94"/>
    </location>
</feature>
<dbReference type="InterPro" id="IPR052017">
    <property type="entry name" value="TSUP"/>
</dbReference>
<dbReference type="EMBL" id="VMNK01000021">
    <property type="protein sequence ID" value="TVO51209.1"/>
    <property type="molecule type" value="Genomic_DNA"/>
</dbReference>
<feature type="transmembrane region" description="Helical" evidence="8">
    <location>
        <begin position="145"/>
        <end position="168"/>
    </location>
</feature>
<feature type="transmembrane region" description="Helical" evidence="8">
    <location>
        <begin position="232"/>
        <end position="250"/>
    </location>
</feature>
<comment type="caution">
    <text evidence="9">The sequence shown here is derived from an EMBL/GenBank/DDBJ whole genome shotgun (WGS) entry which is preliminary data.</text>
</comment>
<dbReference type="InterPro" id="IPR002781">
    <property type="entry name" value="TM_pro_TauE-like"/>
</dbReference>
<evidence type="ECO:0000256" key="4">
    <source>
        <dbReference type="ARBA" id="ARBA00022475"/>
    </source>
</evidence>
<evidence type="ECO:0000256" key="7">
    <source>
        <dbReference type="ARBA" id="ARBA00023136"/>
    </source>
</evidence>
<keyword evidence="4 8" id="KW-1003">Cell membrane</keyword>
<reference evidence="9 10" key="1">
    <citation type="submission" date="2019-07" db="EMBL/GenBank/DDBJ databases">
        <title>The pathways for chlorine oxyanion respiration interact through the shared metabolite chlorate.</title>
        <authorList>
            <person name="Barnum T.P."/>
            <person name="Cheng Y."/>
            <person name="Hill K.A."/>
            <person name="Lucas L.N."/>
            <person name="Carlson H.K."/>
            <person name="Coates J.D."/>
        </authorList>
    </citation>
    <scope>NUCLEOTIDE SEQUENCE [LARGE SCALE GENOMIC DNA]</scope>
    <source>
        <strain evidence="9 10">SFB-3</strain>
    </source>
</reference>
<evidence type="ECO:0000256" key="6">
    <source>
        <dbReference type="ARBA" id="ARBA00022989"/>
    </source>
</evidence>
<gene>
    <name evidence="9" type="ORF">FHP91_19900</name>
</gene>
<sequence length="252" mass="26360">MSASEIALIGIAAFMAGAMNSVAGGGTFFSFPALLAVGVPPVMANASNAVALWPASLAGALASRDALYKYRDRLLPLSIVALLGGLLGGLLLLTVQDRLFTQLIPWLLGTATLLFALSGSLSRLLARVRGTTGPSHGLGGTVFQFLVSVYGGFFGAGMGIVMIAALAIQEHTDLNEINALKNWLSAVIYSVAVVTFVVAGAVSWPHTWIMLVTAVAGGYLGARLARRLPAIWLRRMVISIGCALTVYYALPR</sequence>
<dbReference type="OrthoDB" id="9807082at2"/>
<dbReference type="AlphaFoldDB" id="A0A557QE59"/>
<evidence type="ECO:0000256" key="5">
    <source>
        <dbReference type="ARBA" id="ARBA00022692"/>
    </source>
</evidence>
<feature type="transmembrane region" description="Helical" evidence="8">
    <location>
        <begin position="180"/>
        <end position="202"/>
    </location>
</feature>
<evidence type="ECO:0000313" key="9">
    <source>
        <dbReference type="EMBL" id="TVO51209.1"/>
    </source>
</evidence>
<feature type="transmembrane region" description="Helical" evidence="8">
    <location>
        <begin position="106"/>
        <end position="125"/>
    </location>
</feature>
<dbReference type="RefSeq" id="WP_144311247.1">
    <property type="nucleotide sequence ID" value="NZ_VMNK01000021.1"/>
</dbReference>
<evidence type="ECO:0000256" key="3">
    <source>
        <dbReference type="ARBA" id="ARBA00022448"/>
    </source>
</evidence>
<dbReference type="PANTHER" id="PTHR30269">
    <property type="entry name" value="TRANSMEMBRANE PROTEIN YFCA"/>
    <property type="match status" value="1"/>
</dbReference>
<evidence type="ECO:0000256" key="8">
    <source>
        <dbReference type="RuleBase" id="RU363041"/>
    </source>
</evidence>
<accession>A0A557QE59</accession>
<name>A0A557QE59_9RHOO</name>
<keyword evidence="3" id="KW-0813">Transport</keyword>
<dbReference type="Proteomes" id="UP000319502">
    <property type="component" value="Unassembled WGS sequence"/>
</dbReference>
<dbReference type="GO" id="GO:0005886">
    <property type="term" value="C:plasma membrane"/>
    <property type="evidence" value="ECO:0007669"/>
    <property type="project" value="UniProtKB-SubCell"/>
</dbReference>
<keyword evidence="5 8" id="KW-0812">Transmembrane</keyword>
<evidence type="ECO:0000256" key="2">
    <source>
        <dbReference type="ARBA" id="ARBA00009142"/>
    </source>
</evidence>
<keyword evidence="10" id="KW-1185">Reference proteome</keyword>